<dbReference type="EMBL" id="CAJHNH020002447">
    <property type="protein sequence ID" value="CAG5126766.1"/>
    <property type="molecule type" value="Genomic_DNA"/>
</dbReference>
<evidence type="ECO:0000256" key="6">
    <source>
        <dbReference type="SAM" id="SignalP"/>
    </source>
</evidence>
<keyword evidence="4" id="KW-0027">Amidation</keyword>
<evidence type="ECO:0000256" key="3">
    <source>
        <dbReference type="ARBA" id="ARBA00022525"/>
    </source>
</evidence>
<name>A0A8S3ZHZ7_9EUPU</name>
<keyword evidence="6" id="KW-0732">Signal</keyword>
<keyword evidence="8" id="KW-1185">Reference proteome</keyword>
<dbReference type="GO" id="GO:0005576">
    <property type="term" value="C:extracellular region"/>
    <property type="evidence" value="ECO:0007669"/>
    <property type="project" value="UniProtKB-SubCell"/>
</dbReference>
<comment type="caution">
    <text evidence="7">The sequence shown here is derived from an EMBL/GenBank/DDBJ whole genome shotgun (WGS) entry which is preliminary data.</text>
</comment>
<feature type="chain" id="PRO_5035776396" evidence="6">
    <location>
        <begin position="26"/>
        <end position="154"/>
    </location>
</feature>
<keyword evidence="5" id="KW-0527">Neuropeptide</keyword>
<comment type="subcellular location">
    <subcellularLocation>
        <location evidence="1">Secreted</location>
    </subcellularLocation>
</comment>
<sequence length="154" mass="17667">MVKHTTFVVAFLVVYINSWLPQGTSFVSVLASPATEEAQSILSSLSEANSQQATKGVFYPSKVREEIELAQALEDYLPRPADDDDDEDLYYSDGGDVDKRRLRASKRRLRGSKRSFRYDKRRLRFVKRNDYSSDQDTGLLPRLRFHAGQSLEKK</sequence>
<feature type="signal peptide" evidence="6">
    <location>
        <begin position="1"/>
        <end position="25"/>
    </location>
</feature>
<dbReference type="AlphaFoldDB" id="A0A8S3ZHZ7"/>
<comment type="similarity">
    <text evidence="2">Belongs to the molluscan ELH family.</text>
</comment>
<organism evidence="7 8">
    <name type="scientific">Candidula unifasciata</name>
    <dbReference type="NCBI Taxonomy" id="100452"/>
    <lineage>
        <taxon>Eukaryota</taxon>
        <taxon>Metazoa</taxon>
        <taxon>Spiralia</taxon>
        <taxon>Lophotrochozoa</taxon>
        <taxon>Mollusca</taxon>
        <taxon>Gastropoda</taxon>
        <taxon>Heterobranchia</taxon>
        <taxon>Euthyneura</taxon>
        <taxon>Panpulmonata</taxon>
        <taxon>Eupulmonata</taxon>
        <taxon>Stylommatophora</taxon>
        <taxon>Helicina</taxon>
        <taxon>Helicoidea</taxon>
        <taxon>Geomitridae</taxon>
        <taxon>Candidula</taxon>
    </lineage>
</organism>
<keyword evidence="3" id="KW-0964">Secreted</keyword>
<proteinExistence type="inferred from homology"/>
<dbReference type="Pfam" id="PF02323">
    <property type="entry name" value="ELH"/>
    <property type="match status" value="1"/>
</dbReference>
<dbReference type="Proteomes" id="UP000678393">
    <property type="component" value="Unassembled WGS sequence"/>
</dbReference>
<gene>
    <name evidence="7" type="ORF">CUNI_LOCUS12324</name>
</gene>
<reference evidence="7" key="1">
    <citation type="submission" date="2021-04" db="EMBL/GenBank/DDBJ databases">
        <authorList>
            <consortium name="Molecular Ecology Group"/>
        </authorList>
    </citation>
    <scope>NUCLEOTIDE SEQUENCE</scope>
</reference>
<dbReference type="GO" id="GO:0005179">
    <property type="term" value="F:hormone activity"/>
    <property type="evidence" value="ECO:0007669"/>
    <property type="project" value="InterPro"/>
</dbReference>
<accession>A0A8S3ZHZ7</accession>
<dbReference type="InterPro" id="IPR003424">
    <property type="entry name" value="ELH"/>
</dbReference>
<evidence type="ECO:0000256" key="1">
    <source>
        <dbReference type="ARBA" id="ARBA00004613"/>
    </source>
</evidence>
<evidence type="ECO:0000256" key="4">
    <source>
        <dbReference type="ARBA" id="ARBA00022815"/>
    </source>
</evidence>
<dbReference type="GO" id="GO:0007218">
    <property type="term" value="P:neuropeptide signaling pathway"/>
    <property type="evidence" value="ECO:0007669"/>
    <property type="project" value="UniProtKB-KW"/>
</dbReference>
<evidence type="ECO:0000313" key="7">
    <source>
        <dbReference type="EMBL" id="CAG5126766.1"/>
    </source>
</evidence>
<evidence type="ECO:0000313" key="8">
    <source>
        <dbReference type="Proteomes" id="UP000678393"/>
    </source>
</evidence>
<protein>
    <submittedName>
        <fullName evidence="7">Uncharacterized protein</fullName>
    </submittedName>
</protein>
<evidence type="ECO:0000256" key="5">
    <source>
        <dbReference type="ARBA" id="ARBA00023320"/>
    </source>
</evidence>
<evidence type="ECO:0000256" key="2">
    <source>
        <dbReference type="ARBA" id="ARBA00007604"/>
    </source>
</evidence>